<keyword evidence="8" id="KW-1003">Cell membrane</keyword>
<dbReference type="Proteomes" id="UP000298458">
    <property type="component" value="Unassembled WGS sequence"/>
</dbReference>
<evidence type="ECO:0000256" key="8">
    <source>
        <dbReference type="RuleBase" id="RU365103"/>
    </source>
</evidence>
<comment type="catalytic activity">
    <reaction evidence="6 8">
        <text>lipid IVA (E. coli) + CMP-3-deoxy-beta-D-manno-octulosonate = alpha-Kdo-(2-&gt;6)-lipid IVA (E. coli) + CMP + H(+)</text>
        <dbReference type="Rhea" id="RHEA:28066"/>
        <dbReference type="ChEBI" id="CHEBI:15378"/>
        <dbReference type="ChEBI" id="CHEBI:58603"/>
        <dbReference type="ChEBI" id="CHEBI:60364"/>
        <dbReference type="ChEBI" id="CHEBI:60377"/>
        <dbReference type="ChEBI" id="CHEBI:85987"/>
        <dbReference type="EC" id="2.4.99.12"/>
    </reaction>
</comment>
<sequence>MLFFYRILTILLWIPIRVLSLSIPAAREFFRVRKEDFARIRSLPGPDPARKVIWFHASSVGELDQCKALATEFRKREPQTLILQSVFSPSVRESQLDAFPADVKFHLPLDFPWAYRLLFDKFRPKTLVLMAWDRWPNLLLSAKKRGVRTVLACAVITPPAGFFGKKFYRCVFGLFDRIYPSHLSAEKNFRKLLGPKAEIKTLGDCRIDTVIRKVESNPGSFRRPNGYPFPKVLLLASTYEECEDLLLPLLSEPSLSDFAFWIFPHKTDPARIRSVLAEVSRRTENVRLYTSGPFETTDARVVVFDVLGILAFAYQAADFAYVGGALRHRVHNVLEPAYFGLPILTGPKIDHSPEAKELNSQGGLFIVKNEKDVLEALSLSSERLEKIASSNQAFLESGRGAAKRIYEELEK</sequence>
<dbReference type="UniPathway" id="UPA00958"/>
<dbReference type="InterPro" id="IPR038107">
    <property type="entry name" value="Glycos_transf_N_sf"/>
</dbReference>
<comment type="pathway">
    <text evidence="1 8">Bacterial outer membrane biogenesis; LPS core biosynthesis.</text>
</comment>
<dbReference type="EC" id="2.4.99.12" evidence="2 8"/>
<dbReference type="Gene3D" id="3.40.50.2000">
    <property type="entry name" value="Glycogen Phosphorylase B"/>
    <property type="match status" value="1"/>
</dbReference>
<dbReference type="PANTHER" id="PTHR42755:SF1">
    <property type="entry name" value="3-DEOXY-D-MANNO-OCTULOSONIC ACID TRANSFERASE, MITOCHONDRIAL-RELATED"/>
    <property type="match status" value="1"/>
</dbReference>
<protein>
    <recommendedName>
        <fullName evidence="3 8">3-deoxy-D-manno-octulosonic acid transferase</fullName>
        <shortName evidence="8">Kdo transferase</shortName>
        <ecNumber evidence="2 8">2.4.99.12</ecNumber>
    </recommendedName>
    <alternativeName>
        <fullName evidence="5 8">Lipid IV(A) 3-deoxy-D-manno-octulosonic acid transferase</fullName>
    </alternativeName>
</protein>
<dbReference type="EMBL" id="RQET01000008">
    <property type="protein sequence ID" value="TGK09983.1"/>
    <property type="molecule type" value="Genomic_DNA"/>
</dbReference>
<evidence type="ECO:0000256" key="2">
    <source>
        <dbReference type="ARBA" id="ARBA00012621"/>
    </source>
</evidence>
<evidence type="ECO:0000259" key="9">
    <source>
        <dbReference type="Pfam" id="PF04413"/>
    </source>
</evidence>
<keyword evidence="8" id="KW-0472">Membrane</keyword>
<dbReference type="AlphaFoldDB" id="A0A4R9GE01"/>
<dbReference type="InterPro" id="IPR007507">
    <property type="entry name" value="Glycos_transf_N"/>
</dbReference>
<dbReference type="RefSeq" id="WP_135768346.1">
    <property type="nucleotide sequence ID" value="NZ_RQET01000008.1"/>
</dbReference>
<keyword evidence="4 8" id="KW-0808">Transferase</keyword>
<feature type="active site" description="Proton acceptor" evidence="7">
    <location>
        <position position="62"/>
    </location>
</feature>
<keyword evidence="8" id="KW-0448">Lipopolysaccharide biosynthesis</keyword>
<accession>A0A4R9GE01</accession>
<evidence type="ECO:0000256" key="7">
    <source>
        <dbReference type="PIRSR" id="PIRSR639901-1"/>
    </source>
</evidence>
<comment type="subcellular location">
    <subcellularLocation>
        <location evidence="8">Cell membrane</location>
    </subcellularLocation>
</comment>
<keyword evidence="11" id="KW-1185">Reference proteome</keyword>
<gene>
    <name evidence="10" type="ORF">EHO60_11545</name>
</gene>
<evidence type="ECO:0000256" key="1">
    <source>
        <dbReference type="ARBA" id="ARBA00004713"/>
    </source>
</evidence>
<evidence type="ECO:0000256" key="3">
    <source>
        <dbReference type="ARBA" id="ARBA00019077"/>
    </source>
</evidence>
<dbReference type="GO" id="GO:0005886">
    <property type="term" value="C:plasma membrane"/>
    <property type="evidence" value="ECO:0007669"/>
    <property type="project" value="UniProtKB-SubCell"/>
</dbReference>
<evidence type="ECO:0000256" key="6">
    <source>
        <dbReference type="ARBA" id="ARBA00049183"/>
    </source>
</evidence>
<dbReference type="OrthoDB" id="9789797at2"/>
<feature type="domain" description="3-deoxy-D-manno-octulosonic-acid transferase N-terminal" evidence="9">
    <location>
        <begin position="37"/>
        <end position="208"/>
    </location>
</feature>
<dbReference type="SUPFAM" id="SSF53756">
    <property type="entry name" value="UDP-Glycosyltransferase/glycogen phosphorylase"/>
    <property type="match status" value="1"/>
</dbReference>
<dbReference type="Pfam" id="PF04413">
    <property type="entry name" value="Glycos_transf_N"/>
    <property type="match status" value="1"/>
</dbReference>
<reference evidence="10" key="1">
    <citation type="journal article" date="2019" name="PLoS Negl. Trop. Dis.">
        <title>Revisiting the worldwide diversity of Leptospira species in the environment.</title>
        <authorList>
            <person name="Vincent A.T."/>
            <person name="Schiettekatte O."/>
            <person name="Bourhy P."/>
            <person name="Veyrier F.J."/>
            <person name="Picardeau M."/>
        </authorList>
    </citation>
    <scope>NUCLEOTIDE SEQUENCE [LARGE SCALE GENOMIC DNA]</scope>
    <source>
        <strain evidence="10">SSW15</strain>
    </source>
</reference>
<comment type="caution">
    <text evidence="10">The sequence shown here is derived from an EMBL/GenBank/DDBJ whole genome shotgun (WGS) entry which is preliminary data.</text>
</comment>
<comment type="similarity">
    <text evidence="8">Belongs to the glycosyltransferase group 1 family.</text>
</comment>
<proteinExistence type="inferred from homology"/>
<dbReference type="GO" id="GO:0009244">
    <property type="term" value="P:lipopolysaccharide core region biosynthetic process"/>
    <property type="evidence" value="ECO:0007669"/>
    <property type="project" value="UniProtKB-UniRule"/>
</dbReference>
<evidence type="ECO:0000256" key="4">
    <source>
        <dbReference type="ARBA" id="ARBA00022679"/>
    </source>
</evidence>
<evidence type="ECO:0000313" key="11">
    <source>
        <dbReference type="Proteomes" id="UP000298458"/>
    </source>
</evidence>
<evidence type="ECO:0000313" key="10">
    <source>
        <dbReference type="EMBL" id="TGK09983.1"/>
    </source>
</evidence>
<dbReference type="GO" id="GO:0043842">
    <property type="term" value="F:Kdo transferase activity"/>
    <property type="evidence" value="ECO:0007669"/>
    <property type="project" value="UniProtKB-EC"/>
</dbReference>
<dbReference type="InterPro" id="IPR039901">
    <property type="entry name" value="Kdotransferase"/>
</dbReference>
<organism evidence="10 11">
    <name type="scientific">Leptospira fletcheri</name>
    <dbReference type="NCBI Taxonomy" id="2484981"/>
    <lineage>
        <taxon>Bacteria</taxon>
        <taxon>Pseudomonadati</taxon>
        <taxon>Spirochaetota</taxon>
        <taxon>Spirochaetia</taxon>
        <taxon>Leptospirales</taxon>
        <taxon>Leptospiraceae</taxon>
        <taxon>Leptospira</taxon>
    </lineage>
</organism>
<name>A0A4R9GE01_9LEPT</name>
<dbReference type="Gene3D" id="3.40.50.11720">
    <property type="entry name" value="3-Deoxy-D-manno-octulosonic-acid transferase, N-terminal domain"/>
    <property type="match status" value="1"/>
</dbReference>
<comment type="function">
    <text evidence="8">Involved in lipopolysaccharide (LPS) biosynthesis. Catalyzes the transfer of 3-deoxy-D-manno-octulosonate (Kdo) residue(s) from CMP-Kdo to lipid IV(A), the tetraacyldisaccharide-1,4'-bisphosphate precursor of lipid A.</text>
</comment>
<dbReference type="GO" id="GO:0009245">
    <property type="term" value="P:lipid A biosynthetic process"/>
    <property type="evidence" value="ECO:0007669"/>
    <property type="project" value="TreeGrafter"/>
</dbReference>
<evidence type="ECO:0000256" key="5">
    <source>
        <dbReference type="ARBA" id="ARBA00031445"/>
    </source>
</evidence>
<dbReference type="PANTHER" id="PTHR42755">
    <property type="entry name" value="3-DEOXY-MANNO-OCTULOSONATE CYTIDYLYLTRANSFERASE"/>
    <property type="match status" value="1"/>
</dbReference>